<reference evidence="6 7" key="1">
    <citation type="submission" date="2023-09" db="EMBL/GenBank/DDBJ databases">
        <authorList>
            <person name="Qi X."/>
        </authorList>
    </citation>
    <scope>NUCLEOTIDE SEQUENCE [LARGE SCALE GENOMIC DNA]</scope>
    <source>
        <strain evidence="6 7">S1-1</strain>
    </source>
</reference>
<sequence>MGIQNKHNSYLKWANYLVLSLSAIISSVAQAATTVTFDVSEDSYIRPASKSGDNFDDRGFVEIRDINSSAGSRIAFLKFTVSNLGSATIDTATLKLKLKQVSSEDLLVPTVIDVKLLNGVNRNTWQEADTVENDGSGLTWDNAPDLTNTTLLSSQVVLGSSADSWFEFDLSAAITAEGTYTLLLTTDAATSSIVQFFSKNNLANSADLELTLTGGVVSPGIDVSPAHVITVAPLVGESNKLQQQVTVTNNEGGSLNITSITNASTPGFIISSDSCSSAALPPGASCNFTVEAGNGIDDSSESPQFGFVNIASNSSVTPIFPVFVSQIESDQEQAIRRVPAVVTNISVIDDLTSTAPTGTLEPGKSYTINFSMKGYGEGYQTYAALFACATADNSCAESTSDILVWNKQSEETSISTSDLTYATATSQSYEYSIKLTMPEYVDGGYADTDAIVLRLYQRSQLDIALGNTSISTIVPGGQGLDMIGKLGRKIIIWQQP</sequence>
<feature type="domain" description="Carbohydrate-binding module family 96" evidence="5">
    <location>
        <begin position="34"/>
        <end position="211"/>
    </location>
</feature>
<dbReference type="EMBL" id="CP136600">
    <property type="protein sequence ID" value="WOH39496.1"/>
    <property type="molecule type" value="Genomic_DNA"/>
</dbReference>
<dbReference type="Gene3D" id="2.60.40.10">
    <property type="entry name" value="Immunoglobulins"/>
    <property type="match status" value="1"/>
</dbReference>
<gene>
    <name evidence="6" type="ORF">RI844_09775</name>
</gene>
<keyword evidence="2" id="KW-0964">Secreted</keyword>
<dbReference type="InterPro" id="IPR013783">
    <property type="entry name" value="Ig-like_fold"/>
</dbReference>
<keyword evidence="7" id="KW-1185">Reference proteome</keyword>
<comment type="subcellular location">
    <subcellularLocation>
        <location evidence="1">Secreted</location>
    </subcellularLocation>
</comment>
<accession>A0ABZ0GUR7</accession>
<evidence type="ECO:0000313" key="6">
    <source>
        <dbReference type="EMBL" id="WOH39496.1"/>
    </source>
</evidence>
<dbReference type="Proteomes" id="UP001301442">
    <property type="component" value="Chromosome"/>
</dbReference>
<evidence type="ECO:0000313" key="7">
    <source>
        <dbReference type="Proteomes" id="UP001301442"/>
    </source>
</evidence>
<organism evidence="6 7">
    <name type="scientific">Thalassotalea fonticola</name>
    <dbReference type="NCBI Taxonomy" id="3065649"/>
    <lineage>
        <taxon>Bacteria</taxon>
        <taxon>Pseudomonadati</taxon>
        <taxon>Pseudomonadota</taxon>
        <taxon>Gammaproteobacteria</taxon>
        <taxon>Alteromonadales</taxon>
        <taxon>Colwelliaceae</taxon>
        <taxon>Thalassotalea</taxon>
    </lineage>
</organism>
<feature type="chain" id="PRO_5045820006" description="Carbohydrate-binding module family 96 domain-containing protein" evidence="4">
    <location>
        <begin position="32"/>
        <end position="496"/>
    </location>
</feature>
<evidence type="ECO:0000256" key="2">
    <source>
        <dbReference type="ARBA" id="ARBA00022525"/>
    </source>
</evidence>
<evidence type="ECO:0000256" key="1">
    <source>
        <dbReference type="ARBA" id="ARBA00004613"/>
    </source>
</evidence>
<keyword evidence="3 4" id="KW-0732">Signal</keyword>
<proteinExistence type="predicted"/>
<dbReference type="RefSeq" id="WP_348398262.1">
    <property type="nucleotide sequence ID" value="NZ_CP136600.1"/>
</dbReference>
<dbReference type="InterPro" id="IPR055372">
    <property type="entry name" value="CBM96"/>
</dbReference>
<feature type="signal peptide" evidence="4">
    <location>
        <begin position="1"/>
        <end position="31"/>
    </location>
</feature>
<dbReference type="Pfam" id="PF24517">
    <property type="entry name" value="CBM96"/>
    <property type="match status" value="1"/>
</dbReference>
<evidence type="ECO:0000256" key="4">
    <source>
        <dbReference type="SAM" id="SignalP"/>
    </source>
</evidence>
<evidence type="ECO:0000256" key="3">
    <source>
        <dbReference type="ARBA" id="ARBA00022729"/>
    </source>
</evidence>
<evidence type="ECO:0000259" key="5">
    <source>
        <dbReference type="Pfam" id="PF24517"/>
    </source>
</evidence>
<name>A0ABZ0GUR7_9GAMM</name>
<protein>
    <recommendedName>
        <fullName evidence="5">Carbohydrate-binding module family 96 domain-containing protein</fullName>
    </recommendedName>
</protein>